<accession>A0A139AFH4</accession>
<dbReference type="AlphaFoldDB" id="A0A139AFH4"/>
<dbReference type="Pfam" id="PF12821">
    <property type="entry name" value="ThrE_2"/>
    <property type="match status" value="1"/>
</dbReference>
<dbReference type="EMBL" id="KQ965761">
    <property type="protein sequence ID" value="KXS15556.1"/>
    <property type="molecule type" value="Genomic_DNA"/>
</dbReference>
<proteinExistence type="inferred from homology"/>
<comment type="subcellular location">
    <subcellularLocation>
        <location evidence="1">Membrane</location>
        <topology evidence="1">Multi-pass membrane protein</topology>
    </subcellularLocation>
</comment>
<evidence type="ECO:0000313" key="10">
    <source>
        <dbReference type="EMBL" id="KXS15556.1"/>
    </source>
</evidence>
<evidence type="ECO:0000259" key="8">
    <source>
        <dbReference type="Pfam" id="PF06738"/>
    </source>
</evidence>
<evidence type="ECO:0000256" key="6">
    <source>
        <dbReference type="SAM" id="MobiDB-lite"/>
    </source>
</evidence>
<dbReference type="Pfam" id="PF06738">
    <property type="entry name" value="ThrE"/>
    <property type="match status" value="2"/>
</dbReference>
<sequence>MCSSRATSLDGYGDEIVTSPLLSGRQSGPATPSVSVDMAESTNHKKRDILIRLTKALITYGSPTYRLEKYMKSVAAALDLERTQFVILHQTLFTGFPVAVPIVGGSSTEIESTSFSPLLEEWNMEKLESVTELINDLKNGDVSPDSAEGRLNVIDGCRSTFSSTLANLVAFPLQAGVSSVLFFGGNWLSFALTVVVGLFAGVMQCLPSLANLRVRKNNARPLSFLASSDLSVLQSFLAAAVSSFVARILSYKFATDQFRQCFGTLLMGSVVFLLPGVDLVEGAMDVATGNSISGVAKWGNAVVQTILIGFGIHLGQGIAFWIPRDTEVMCNHPVINQDDFWQDLTGGGIGKLLLISSTTLLLAVCFCILLKCSLKQTPICILAVVVAWVVNGVVGTSSGFEMSSFAASFAVELLSNIYAKAFNRSSTPPTLCGVFVIVPGALGLQGVLSLWKDAPGNGGQVSNSGEFAGQVVKVTMGILVGILLSHLIVFAPSPRGRRKSLAEVPAHFRG</sequence>
<feature type="transmembrane region" description="Helical" evidence="7">
    <location>
        <begin position="377"/>
        <end position="396"/>
    </location>
</feature>
<feature type="region of interest" description="Disordered" evidence="6">
    <location>
        <begin position="18"/>
        <end position="40"/>
    </location>
</feature>
<comment type="similarity">
    <text evidence="5">Belongs to the ThrE exporter (TC 2.A.79) family.</text>
</comment>
<feature type="transmembrane region" description="Helical" evidence="7">
    <location>
        <begin position="190"/>
        <end position="209"/>
    </location>
</feature>
<evidence type="ECO:0000313" key="11">
    <source>
        <dbReference type="Proteomes" id="UP000070544"/>
    </source>
</evidence>
<feature type="transmembrane region" description="Helical" evidence="7">
    <location>
        <begin position="301"/>
        <end position="322"/>
    </location>
</feature>
<keyword evidence="4 7" id="KW-0472">Membrane</keyword>
<dbReference type="Proteomes" id="UP000070544">
    <property type="component" value="Unassembled WGS sequence"/>
</dbReference>
<reference evidence="10 11" key="1">
    <citation type="journal article" date="2015" name="Genome Biol. Evol.">
        <title>Phylogenomic analyses indicate that early fungi evolved digesting cell walls of algal ancestors of land plants.</title>
        <authorList>
            <person name="Chang Y."/>
            <person name="Wang S."/>
            <person name="Sekimoto S."/>
            <person name="Aerts A.L."/>
            <person name="Choi C."/>
            <person name="Clum A."/>
            <person name="LaButti K.M."/>
            <person name="Lindquist E.A."/>
            <person name="Yee Ngan C."/>
            <person name="Ohm R.A."/>
            <person name="Salamov A.A."/>
            <person name="Grigoriev I.V."/>
            <person name="Spatafora J.W."/>
            <person name="Berbee M.L."/>
        </authorList>
    </citation>
    <scope>NUCLEOTIDE SEQUENCE [LARGE SCALE GENOMIC DNA]</scope>
    <source>
        <strain evidence="10 11">JEL478</strain>
    </source>
</reference>
<dbReference type="OMA" id="WLCVVLY"/>
<evidence type="ECO:0008006" key="12">
    <source>
        <dbReference type="Google" id="ProtNLM"/>
    </source>
</evidence>
<keyword evidence="11" id="KW-1185">Reference proteome</keyword>
<keyword evidence="3 7" id="KW-1133">Transmembrane helix</keyword>
<feature type="transmembrane region" description="Helical" evidence="7">
    <location>
        <begin position="349"/>
        <end position="370"/>
    </location>
</feature>
<feature type="compositionally biased region" description="Polar residues" evidence="6">
    <location>
        <begin position="20"/>
        <end position="34"/>
    </location>
</feature>
<evidence type="ECO:0000256" key="5">
    <source>
        <dbReference type="ARBA" id="ARBA00034125"/>
    </source>
</evidence>
<dbReference type="OrthoDB" id="413008at2759"/>
<feature type="domain" description="Threonine/Serine exporter ThrE" evidence="9">
    <location>
        <begin position="360"/>
        <end position="488"/>
    </location>
</feature>
<evidence type="ECO:0000256" key="1">
    <source>
        <dbReference type="ARBA" id="ARBA00004141"/>
    </source>
</evidence>
<feature type="transmembrane region" description="Helical" evidence="7">
    <location>
        <begin position="230"/>
        <end position="250"/>
    </location>
</feature>
<feature type="transmembrane region" description="Helical" evidence="7">
    <location>
        <begin position="471"/>
        <end position="491"/>
    </location>
</feature>
<feature type="domain" description="Threonine/serine exporter-like N-terminal" evidence="8">
    <location>
        <begin position="233"/>
        <end position="315"/>
    </location>
</feature>
<evidence type="ECO:0000259" key="9">
    <source>
        <dbReference type="Pfam" id="PF12821"/>
    </source>
</evidence>
<dbReference type="PANTHER" id="PTHR31082:SF4">
    <property type="entry name" value="PHEROMONE-REGULATED MEMBRANE PROTEIN 10"/>
    <property type="match status" value="1"/>
</dbReference>
<dbReference type="InterPro" id="IPR010619">
    <property type="entry name" value="ThrE-like_N"/>
</dbReference>
<evidence type="ECO:0000256" key="7">
    <source>
        <dbReference type="SAM" id="Phobius"/>
    </source>
</evidence>
<dbReference type="GO" id="GO:0022857">
    <property type="term" value="F:transmembrane transporter activity"/>
    <property type="evidence" value="ECO:0007669"/>
    <property type="project" value="InterPro"/>
</dbReference>
<name>A0A139AFH4_GONPJ</name>
<dbReference type="InterPro" id="IPR024528">
    <property type="entry name" value="ThrE_2"/>
</dbReference>
<evidence type="ECO:0000256" key="2">
    <source>
        <dbReference type="ARBA" id="ARBA00022692"/>
    </source>
</evidence>
<protein>
    <recommendedName>
        <fullName evidence="12">DUF1212-domain-containing protein</fullName>
    </recommendedName>
</protein>
<keyword evidence="2 7" id="KW-0812">Transmembrane</keyword>
<feature type="transmembrane region" description="Helical" evidence="7">
    <location>
        <begin position="262"/>
        <end position="280"/>
    </location>
</feature>
<organism evidence="10 11">
    <name type="scientific">Gonapodya prolifera (strain JEL478)</name>
    <name type="common">Monoblepharis prolifera</name>
    <dbReference type="NCBI Taxonomy" id="1344416"/>
    <lineage>
        <taxon>Eukaryota</taxon>
        <taxon>Fungi</taxon>
        <taxon>Fungi incertae sedis</taxon>
        <taxon>Chytridiomycota</taxon>
        <taxon>Chytridiomycota incertae sedis</taxon>
        <taxon>Monoblepharidomycetes</taxon>
        <taxon>Monoblepharidales</taxon>
        <taxon>Gonapodyaceae</taxon>
        <taxon>Gonapodya</taxon>
    </lineage>
</organism>
<evidence type="ECO:0000256" key="4">
    <source>
        <dbReference type="ARBA" id="ARBA00023136"/>
    </source>
</evidence>
<feature type="domain" description="Threonine/serine exporter-like N-terminal" evidence="8">
    <location>
        <begin position="48"/>
        <end position="204"/>
    </location>
</feature>
<evidence type="ECO:0000256" key="3">
    <source>
        <dbReference type="ARBA" id="ARBA00022989"/>
    </source>
</evidence>
<gene>
    <name evidence="10" type="ORF">M427DRAFT_135031</name>
</gene>
<dbReference type="InterPro" id="IPR051361">
    <property type="entry name" value="ThrE/Ser_Exporter"/>
</dbReference>
<dbReference type="GO" id="GO:0016020">
    <property type="term" value="C:membrane"/>
    <property type="evidence" value="ECO:0007669"/>
    <property type="project" value="UniProtKB-SubCell"/>
</dbReference>
<dbReference type="PANTHER" id="PTHR31082">
    <property type="entry name" value="PHEROMONE-REGULATED MEMBRANE PROTEIN 10"/>
    <property type="match status" value="1"/>
</dbReference>